<evidence type="ECO:0000313" key="12">
    <source>
        <dbReference type="EMBL" id="QSW37884.1"/>
    </source>
</evidence>
<feature type="domain" description="Bacterial DNA polymerase III alpha subunit NTPase" evidence="9">
    <location>
        <begin position="277"/>
        <end position="508"/>
    </location>
</feature>
<evidence type="ECO:0000256" key="6">
    <source>
        <dbReference type="ARBA" id="ARBA00022932"/>
    </source>
</evidence>
<keyword evidence="3" id="KW-0808">Transferase</keyword>
<evidence type="ECO:0000256" key="3">
    <source>
        <dbReference type="ARBA" id="ARBA00022679"/>
    </source>
</evidence>
<dbReference type="InterPro" id="IPR040982">
    <property type="entry name" value="DNA_pol3_finger"/>
</dbReference>
<dbReference type="PANTHER" id="PTHR32294">
    <property type="entry name" value="DNA POLYMERASE III SUBUNIT ALPHA"/>
    <property type="match status" value="1"/>
</dbReference>
<keyword evidence="6" id="KW-0239">DNA-directed DNA polymerase</keyword>
<gene>
    <name evidence="12" type="ORF">JSR02_00240</name>
</gene>
<dbReference type="InterPro" id="IPR004013">
    <property type="entry name" value="PHP_dom"/>
</dbReference>
<dbReference type="InterPro" id="IPR004805">
    <property type="entry name" value="DnaE2/DnaE/PolC"/>
</dbReference>
<evidence type="ECO:0000259" key="10">
    <source>
        <dbReference type="Pfam" id="PF14579"/>
    </source>
</evidence>
<dbReference type="Pfam" id="PF17657">
    <property type="entry name" value="DNA_pol3_finger"/>
    <property type="match status" value="1"/>
</dbReference>
<comment type="catalytic activity">
    <reaction evidence="7">
        <text>DNA(n) + a 2'-deoxyribonucleoside 5'-triphosphate = DNA(n+1) + diphosphate</text>
        <dbReference type="Rhea" id="RHEA:22508"/>
        <dbReference type="Rhea" id="RHEA-COMP:17339"/>
        <dbReference type="Rhea" id="RHEA-COMP:17340"/>
        <dbReference type="ChEBI" id="CHEBI:33019"/>
        <dbReference type="ChEBI" id="CHEBI:61560"/>
        <dbReference type="ChEBI" id="CHEBI:173112"/>
        <dbReference type="EC" id="2.7.7.7"/>
    </reaction>
</comment>
<feature type="domain" description="PHP" evidence="8">
    <location>
        <begin position="27"/>
        <end position="154"/>
    </location>
</feature>
<reference evidence="12" key="1">
    <citation type="submission" date="2021-02" db="EMBL/GenBank/DDBJ databases">
        <authorList>
            <person name="Franco D."/>
        </authorList>
    </citation>
    <scope>NUCLEOTIDE SEQUENCE</scope>
    <source>
        <strain evidence="12">DICMUL</strain>
    </source>
</reference>
<dbReference type="InterPro" id="IPR011708">
    <property type="entry name" value="DNA_pol3_alpha_NTPase_dom"/>
</dbReference>
<feature type="domain" description="DNA polymerase helix-hairpin-helix motif" evidence="10">
    <location>
        <begin position="735"/>
        <end position="820"/>
    </location>
</feature>
<evidence type="ECO:0000256" key="4">
    <source>
        <dbReference type="ARBA" id="ARBA00022695"/>
    </source>
</evidence>
<dbReference type="InterPro" id="IPR029460">
    <property type="entry name" value="DNAPol_HHH"/>
</dbReference>
<dbReference type="Gene3D" id="1.10.150.870">
    <property type="match status" value="1"/>
</dbReference>
<evidence type="ECO:0000256" key="5">
    <source>
        <dbReference type="ARBA" id="ARBA00022705"/>
    </source>
</evidence>
<evidence type="ECO:0000256" key="7">
    <source>
        <dbReference type="ARBA" id="ARBA00049244"/>
    </source>
</evidence>
<evidence type="ECO:0000313" key="13">
    <source>
        <dbReference type="Proteomes" id="UP000663602"/>
    </source>
</evidence>
<evidence type="ECO:0000259" key="8">
    <source>
        <dbReference type="Pfam" id="PF02811"/>
    </source>
</evidence>
<feature type="domain" description="DNA polymerase III alpha subunit finger" evidence="11">
    <location>
        <begin position="512"/>
        <end position="660"/>
    </location>
</feature>
<dbReference type="Pfam" id="PF07733">
    <property type="entry name" value="DNA_pol3_alpha"/>
    <property type="match status" value="1"/>
</dbReference>
<proteinExistence type="predicted"/>
<protein>
    <recommendedName>
        <fullName evidence="2">DNA polymerase III subunit alpha</fullName>
        <ecNumber evidence="1">2.7.7.7</ecNumber>
    </recommendedName>
</protein>
<evidence type="ECO:0000259" key="9">
    <source>
        <dbReference type="Pfam" id="PF07733"/>
    </source>
</evidence>
<dbReference type="AlphaFoldDB" id="A0A974X7H8"/>
<evidence type="ECO:0000259" key="11">
    <source>
        <dbReference type="Pfam" id="PF17657"/>
    </source>
</evidence>
<accession>A0A974X7H8</accession>
<dbReference type="GO" id="GO:0008408">
    <property type="term" value="F:3'-5' exonuclease activity"/>
    <property type="evidence" value="ECO:0007669"/>
    <property type="project" value="InterPro"/>
</dbReference>
<dbReference type="PANTHER" id="PTHR32294:SF0">
    <property type="entry name" value="DNA POLYMERASE III SUBUNIT ALPHA"/>
    <property type="match status" value="1"/>
</dbReference>
<dbReference type="EC" id="2.7.7.7" evidence="1"/>
<dbReference type="GO" id="GO:0003887">
    <property type="term" value="F:DNA-directed DNA polymerase activity"/>
    <property type="evidence" value="ECO:0007669"/>
    <property type="project" value="UniProtKB-KW"/>
</dbReference>
<dbReference type="Pfam" id="PF14579">
    <property type="entry name" value="HHH_6"/>
    <property type="match status" value="1"/>
</dbReference>
<keyword evidence="5" id="KW-0235">DNA replication</keyword>
<name>A0A974X7H8_9PROT</name>
<dbReference type="Pfam" id="PF02811">
    <property type="entry name" value="PHP"/>
    <property type="match status" value="1"/>
</dbReference>
<evidence type="ECO:0000256" key="1">
    <source>
        <dbReference type="ARBA" id="ARBA00012417"/>
    </source>
</evidence>
<dbReference type="GO" id="GO:0006260">
    <property type="term" value="P:DNA replication"/>
    <property type="evidence" value="ECO:0007669"/>
    <property type="project" value="UniProtKB-KW"/>
</dbReference>
<evidence type="ECO:0000256" key="2">
    <source>
        <dbReference type="ARBA" id="ARBA00019114"/>
    </source>
</evidence>
<dbReference type="Gene3D" id="3.20.20.140">
    <property type="entry name" value="Metal-dependent hydrolases"/>
    <property type="match status" value="1"/>
</dbReference>
<sequence>MKIQNKIYTEYSFSKGLLSNTQITTSQKILITDHCNLHNFIINKKIFKERLIAACEIKISDFFLQKKVAGNITLIATNNKGYTEICELINAAHKNFKNHNKLSIKLKTLIQKHNIIILSGGYGGIYTKIINNTYLCIQLTKYLKKTNFNIEIQRFNKKAFQESLQLLQLGQLTHTLVYATAPIRYKTAAHFKQFRYKYCIQKKLYLEHGKTRTRKYKNNYFISNNKQNLLFKDCFKKLTSFKNITKHIKTQVNTTNTINNNNNHTHHFRQLKTKIIKNIKHNTHLQTHTYIKRINKELKIIKTTHFACYFLTTCKIVNWAKAHTIQVGPGRGSCASSLIAYILKITDIDPIKHSLIFERFLNKKKYTIPDFDIDFCKKDRQKVITYIKQHNTHKQVLNIITFNKFLEKNTIRDICRILGYNFKFSSKIISLIELQQLTHTHKKIKNLVKIAKSITGKIKAIGTHAGGIIINKNPMPISIIKTHTTQYLSQFDKYSIEQLKLPKIDILGLNTLTIIKEINNSTNAHINFRNINTTNTHIFELINTKNTTGIFQLEGKGITNYIKTHPVKTLEELTNIIAIYRPGPLNILKEQTTEILTTLPVIKHITKETHGTIIFQEQIIQIIKKLSHYSLNECDILRKKISQNTINTHSEQQHFINNCKTAYKNIATNIFLELKQISGYSFNKAHAVSYAYITYTTAFLKVYFKVDFFIALLNNNYKNSKKLIEITKNIQSNKIKLITIDIRISHYNTIKKHNTIITGLKTIKGLGKKLIKKIIKERQITPFKSIIDLINRFKKHTLNKKTIYTLYYSGALSKLENNKNKCFQQTLFAIKYRNKLHNYKSQQLTIKHSNIPNNKRNIIKELILEKTFSGCYNNLYSKLLAKIYKLISTKYLIAHHKQRIIIGILIWKFKTIKVYEYILETNTTNIKLKSKTNILANTKINTLIACLVQGMLLTKFIKLHG</sequence>
<keyword evidence="4" id="KW-0548">Nucleotidyltransferase</keyword>
<dbReference type="NCBIfam" id="TIGR00594">
    <property type="entry name" value="polc"/>
    <property type="match status" value="1"/>
</dbReference>
<dbReference type="EMBL" id="CP071410">
    <property type="protein sequence ID" value="QSW37884.1"/>
    <property type="molecule type" value="Genomic_DNA"/>
</dbReference>
<dbReference type="Proteomes" id="UP000663602">
    <property type="component" value="Chromosome"/>
</dbReference>
<organism evidence="12 13">
    <name type="scientific">Candidatus Vidania fulgoroideorum</name>
    <dbReference type="NCBI Taxonomy" id="881286"/>
    <lineage>
        <taxon>Bacteria</taxon>
        <taxon>Pseudomonadati</taxon>
        <taxon>Pseudomonadota</taxon>
        <taxon>Betaproteobacteria</taxon>
        <taxon>Candidatus Vidania</taxon>
    </lineage>
</organism>
<reference evidence="12" key="2">
    <citation type="submission" date="2021-03" db="EMBL/GenBank/DDBJ databases">
        <title>Alternative transmission patterns in independently acquired nutritional co-symbionts of Dictyopharidae planthoppers.</title>
        <authorList>
            <person name="Michalik A."/>
            <person name="Lukasik P."/>
        </authorList>
    </citation>
    <scope>NUCLEOTIDE SEQUENCE</scope>
    <source>
        <strain evidence="12">DICMUL</strain>
    </source>
</reference>
<dbReference type="SUPFAM" id="SSF160975">
    <property type="entry name" value="AF1531-like"/>
    <property type="match status" value="1"/>
</dbReference>